<dbReference type="Gene3D" id="3.40.190.10">
    <property type="entry name" value="Periplasmic binding protein-like II"/>
    <property type="match status" value="1"/>
</dbReference>
<dbReference type="InterPro" id="IPR050490">
    <property type="entry name" value="Bact_solute-bd_prot1"/>
</dbReference>
<evidence type="ECO:0000313" key="3">
    <source>
        <dbReference type="Proteomes" id="UP000190539"/>
    </source>
</evidence>
<dbReference type="PANTHER" id="PTHR43649:SF32">
    <property type="entry name" value="SUGAR BINDING SECRETED PROTEIN"/>
    <property type="match status" value="1"/>
</dbReference>
<dbReference type="Proteomes" id="UP000190539">
    <property type="component" value="Unassembled WGS sequence"/>
</dbReference>
<evidence type="ECO:0000256" key="1">
    <source>
        <dbReference type="SAM" id="SignalP"/>
    </source>
</evidence>
<dbReference type="InterPro" id="IPR006059">
    <property type="entry name" value="SBP"/>
</dbReference>
<dbReference type="STRING" id="83656.B1H18_19965"/>
<dbReference type="SUPFAM" id="SSF53850">
    <property type="entry name" value="Periplasmic binding protein-like II"/>
    <property type="match status" value="1"/>
</dbReference>
<proteinExistence type="predicted"/>
<protein>
    <submittedName>
        <fullName evidence="2">Sugar-binding protein</fullName>
    </submittedName>
</protein>
<dbReference type="EMBL" id="MVFC01000016">
    <property type="protein sequence ID" value="OON77016.1"/>
    <property type="molecule type" value="Genomic_DNA"/>
</dbReference>
<dbReference type="Pfam" id="PF13416">
    <property type="entry name" value="SBP_bac_8"/>
    <property type="match status" value="1"/>
</dbReference>
<evidence type="ECO:0000313" key="2">
    <source>
        <dbReference type="EMBL" id="OON77016.1"/>
    </source>
</evidence>
<keyword evidence="3" id="KW-1185">Reference proteome</keyword>
<accession>A0A1V4A652</accession>
<sequence>MRTRTRNTRRLAVLMTVTALGAGLLAGCAEDDSDDSAGGSSGDSNGRTTISVGTFGTFGYKQAGLYAEYEKLHPNIKITENAITRSDVYYPKMVTALQAGSGMDDIQAIEIANITEVKDTMSDKFVDMSKVKGANTGDFLPWKLKQATSKDGKLVGLGTDIGPMAMCYRKDLFKKAGLPTDREKVAELWAGDWDGYVKAGEKYMKKAPKGTKFVDSAAAVYNAVMSGAKERYYTADGKLDYEKSPGRKEAWNTAMKVATSDMSQGLKQFDTPWNQALSNGSFATTSCPPWMLGMIKEKAGDGASGTWDVAAAPEAASWGGSWLGVPAAGKHKEEAQKLAIWLTAPKQQAKVFAVQASFPSNTKAYNGLKVDPATLKYFSDAPLAKIFTAAAEKAPSDAIYGLKDQQVGVAVSDIGILQVEQQGKSPDEGWSAAVKEIKNVTDQ</sequence>
<keyword evidence="1" id="KW-0732">Signal</keyword>
<name>A0A1V4A652_9ACTN</name>
<feature type="signal peptide" evidence="1">
    <location>
        <begin position="1"/>
        <end position="26"/>
    </location>
</feature>
<gene>
    <name evidence="2" type="ORF">B1H18_19965</name>
</gene>
<reference evidence="2 3" key="1">
    <citation type="submission" date="2017-02" db="EMBL/GenBank/DDBJ databases">
        <title>Draft Genome Sequence of Streptomyces tsukubaensis F601, a Producer of the immunosuppressant tacrolimus FK506.</title>
        <authorList>
            <person name="Zong G."/>
            <person name="Zhong C."/>
            <person name="Fu J."/>
            <person name="Qin R."/>
            <person name="Cao G."/>
        </authorList>
    </citation>
    <scope>NUCLEOTIDE SEQUENCE [LARGE SCALE GENOMIC DNA]</scope>
    <source>
        <strain evidence="2 3">F601</strain>
    </source>
</reference>
<dbReference type="PROSITE" id="PS51257">
    <property type="entry name" value="PROKAR_LIPOPROTEIN"/>
    <property type="match status" value="1"/>
</dbReference>
<dbReference type="PANTHER" id="PTHR43649">
    <property type="entry name" value="ARABINOSE-BINDING PROTEIN-RELATED"/>
    <property type="match status" value="1"/>
</dbReference>
<dbReference type="OrthoDB" id="3226017at2"/>
<feature type="chain" id="PRO_5039081329" evidence="1">
    <location>
        <begin position="27"/>
        <end position="443"/>
    </location>
</feature>
<comment type="caution">
    <text evidence="2">The sequence shown here is derived from an EMBL/GenBank/DDBJ whole genome shotgun (WGS) entry which is preliminary data.</text>
</comment>
<dbReference type="RefSeq" id="WP_077969537.1">
    <property type="nucleotide sequence ID" value="NZ_CP045178.1"/>
</dbReference>
<organism evidence="2 3">
    <name type="scientific">Streptomyces tsukubensis</name>
    <dbReference type="NCBI Taxonomy" id="83656"/>
    <lineage>
        <taxon>Bacteria</taxon>
        <taxon>Bacillati</taxon>
        <taxon>Actinomycetota</taxon>
        <taxon>Actinomycetes</taxon>
        <taxon>Kitasatosporales</taxon>
        <taxon>Streptomycetaceae</taxon>
        <taxon>Streptomyces</taxon>
    </lineage>
</organism>
<dbReference type="AlphaFoldDB" id="A0A1V4A652"/>